<keyword evidence="3" id="KW-1185">Reference proteome</keyword>
<organism evidence="2 4">
    <name type="scientific">Salegentibacter salarius</name>
    <dbReference type="NCBI Taxonomy" id="435906"/>
    <lineage>
        <taxon>Bacteria</taxon>
        <taxon>Pseudomonadati</taxon>
        <taxon>Bacteroidota</taxon>
        <taxon>Flavobacteriia</taxon>
        <taxon>Flavobacteriales</taxon>
        <taxon>Flavobacteriaceae</taxon>
        <taxon>Salegentibacter</taxon>
    </lineage>
</organism>
<proteinExistence type="predicted"/>
<evidence type="ECO:0000313" key="4">
    <source>
        <dbReference type="Proteomes" id="UP000232533"/>
    </source>
</evidence>
<reference evidence="1 3" key="2">
    <citation type="submission" date="2016-09" db="EMBL/GenBank/DDBJ databases">
        <title>Genome Sequence of Salegentibacter salarius,Isolated from a Marine Solar Saltern of the Yellow Sea in South Korea.</title>
        <authorList>
            <person name="Zheng Q."/>
            <person name="Liu Y."/>
        </authorList>
    </citation>
    <scope>NUCLEOTIDE SEQUENCE [LARGE SCALE GENOMIC DNA]</scope>
    <source>
        <strain evidence="1 3">KCTC 12974</strain>
    </source>
</reference>
<dbReference type="EMBL" id="MJBR01000040">
    <property type="protein sequence ID" value="OEY71719.1"/>
    <property type="molecule type" value="Genomic_DNA"/>
</dbReference>
<dbReference type="PROSITE" id="PS51257">
    <property type="entry name" value="PROKAR_LIPOPROTEIN"/>
    <property type="match status" value="1"/>
</dbReference>
<gene>
    <name evidence="2" type="ORF">APR40_15045</name>
    <name evidence="1" type="ORF">BHS39_15075</name>
</gene>
<evidence type="ECO:0000313" key="3">
    <source>
        <dbReference type="Proteomes" id="UP000176009"/>
    </source>
</evidence>
<name>A0A2N0TPD7_9FLAO</name>
<dbReference type="OrthoDB" id="6023725at2"/>
<dbReference type="Proteomes" id="UP000232533">
    <property type="component" value="Unassembled WGS sequence"/>
</dbReference>
<dbReference type="EMBL" id="LKTR01000047">
    <property type="protein sequence ID" value="PKD16605.1"/>
    <property type="molecule type" value="Genomic_DNA"/>
</dbReference>
<evidence type="ECO:0000313" key="1">
    <source>
        <dbReference type="EMBL" id="OEY71719.1"/>
    </source>
</evidence>
<evidence type="ECO:0000313" key="2">
    <source>
        <dbReference type="EMBL" id="PKD16605.1"/>
    </source>
</evidence>
<dbReference type="RefSeq" id="WP_070055000.1">
    <property type="nucleotide sequence ID" value="NZ_FVZF01000005.1"/>
</dbReference>
<sequence length="176" mass="20228">MNRTILVGILILVLSCKSTDLKSEAEFPVVDESVNLYAFIGEKISITEFDPNENPIRIEIDSVTGDTLRFKSFVMDNAFNNRYKVVKNIFNKLETDTVDFVAYDHYGRPGFEDVKDVLLYLSWNEEKGHYYHQKYQFDSVVKNDKGTWTGSNGESIQELFSKKKDGVLTARGIFDK</sequence>
<evidence type="ECO:0008006" key="5">
    <source>
        <dbReference type="Google" id="ProtNLM"/>
    </source>
</evidence>
<accession>A0A2N0TPD7</accession>
<comment type="caution">
    <text evidence="2">The sequence shown here is derived from an EMBL/GenBank/DDBJ whole genome shotgun (WGS) entry which is preliminary data.</text>
</comment>
<reference evidence="2 4" key="1">
    <citation type="submission" date="2015-10" db="EMBL/GenBank/DDBJ databases">
        <title>Draft genome sequence of Salegentibacter salinarum KCTC 12975.</title>
        <authorList>
            <person name="Lin W."/>
            <person name="Zheng Q."/>
        </authorList>
    </citation>
    <scope>NUCLEOTIDE SEQUENCE [LARGE SCALE GENOMIC DNA]</scope>
    <source>
        <strain evidence="2 4">KCTC 12974</strain>
    </source>
</reference>
<protein>
    <recommendedName>
        <fullName evidence="5">Lipoprotein</fullName>
    </recommendedName>
</protein>
<dbReference type="AlphaFoldDB" id="A0A2N0TPD7"/>
<dbReference type="Proteomes" id="UP000176009">
    <property type="component" value="Unassembled WGS sequence"/>
</dbReference>